<dbReference type="AlphaFoldDB" id="A0A934TS61"/>
<organism evidence="2 3">
    <name type="scientific">Ramlibacter ginsenosidimutans</name>
    <dbReference type="NCBI Taxonomy" id="502333"/>
    <lineage>
        <taxon>Bacteria</taxon>
        <taxon>Pseudomonadati</taxon>
        <taxon>Pseudomonadota</taxon>
        <taxon>Betaproteobacteria</taxon>
        <taxon>Burkholderiales</taxon>
        <taxon>Comamonadaceae</taxon>
        <taxon>Ramlibacter</taxon>
    </lineage>
</organism>
<dbReference type="SUPFAM" id="SSF141371">
    <property type="entry name" value="PilZ domain-like"/>
    <property type="match status" value="1"/>
</dbReference>
<dbReference type="RefSeq" id="WP_201170222.1">
    <property type="nucleotide sequence ID" value="NZ_JAEPWM010000003.1"/>
</dbReference>
<keyword evidence="3" id="KW-1185">Reference proteome</keyword>
<gene>
    <name evidence="2" type="ORF">JJB11_10740</name>
</gene>
<evidence type="ECO:0000313" key="3">
    <source>
        <dbReference type="Proteomes" id="UP000630528"/>
    </source>
</evidence>
<dbReference type="Proteomes" id="UP000630528">
    <property type="component" value="Unassembled WGS sequence"/>
</dbReference>
<name>A0A934TS61_9BURK</name>
<protein>
    <submittedName>
        <fullName evidence="2">PilZ domain-containing protein</fullName>
    </submittedName>
</protein>
<dbReference type="Pfam" id="PF07238">
    <property type="entry name" value="PilZ"/>
    <property type="match status" value="1"/>
</dbReference>
<dbReference type="Gene3D" id="2.40.10.220">
    <property type="entry name" value="predicted glycosyltransferase like domains"/>
    <property type="match status" value="1"/>
</dbReference>
<sequence length="110" mass="12015">MARSKAGRGTLEQRASVRFDTRMPVQLAGGTGTTHNISARGVYFETDVQPVPGALVDFTIEYHLRGRMHRLLCEGKVVRVEAQARKTGVAARLIGPIFDSEEDVAPAPPR</sequence>
<feature type="domain" description="PilZ" evidence="1">
    <location>
        <begin position="13"/>
        <end position="89"/>
    </location>
</feature>
<reference evidence="2" key="2">
    <citation type="submission" date="2021-01" db="EMBL/GenBank/DDBJ databases">
        <authorList>
            <person name="Kang M."/>
        </authorList>
    </citation>
    <scope>NUCLEOTIDE SEQUENCE</scope>
    <source>
        <strain evidence="2">KACC 17527</strain>
    </source>
</reference>
<proteinExistence type="predicted"/>
<evidence type="ECO:0000259" key="1">
    <source>
        <dbReference type="Pfam" id="PF07238"/>
    </source>
</evidence>
<dbReference type="InterPro" id="IPR009875">
    <property type="entry name" value="PilZ_domain"/>
</dbReference>
<accession>A0A934TS61</accession>
<reference evidence="2" key="1">
    <citation type="journal article" date="2012" name="J. Microbiol. Biotechnol.">
        <title>Ramlibacter ginsenosidimutans sp. nov., with ginsenoside-converting activity.</title>
        <authorList>
            <person name="Wang L."/>
            <person name="An D.S."/>
            <person name="Kim S.G."/>
            <person name="Jin F.X."/>
            <person name="Kim S.C."/>
            <person name="Lee S.T."/>
            <person name="Im W.T."/>
        </authorList>
    </citation>
    <scope>NUCLEOTIDE SEQUENCE</scope>
    <source>
        <strain evidence="2">KACC 17527</strain>
    </source>
</reference>
<comment type="caution">
    <text evidence="2">The sequence shown here is derived from an EMBL/GenBank/DDBJ whole genome shotgun (WGS) entry which is preliminary data.</text>
</comment>
<dbReference type="GO" id="GO:0035438">
    <property type="term" value="F:cyclic-di-GMP binding"/>
    <property type="evidence" value="ECO:0007669"/>
    <property type="project" value="InterPro"/>
</dbReference>
<dbReference type="EMBL" id="JAEPWM010000003">
    <property type="protein sequence ID" value="MBK6006569.1"/>
    <property type="molecule type" value="Genomic_DNA"/>
</dbReference>
<evidence type="ECO:0000313" key="2">
    <source>
        <dbReference type="EMBL" id="MBK6006569.1"/>
    </source>
</evidence>